<reference evidence="3" key="1">
    <citation type="journal article" date="2007" name="Plant Cell">
        <title>Dothideomycete-plant interactions illuminated by genome sequencing and EST analysis of the wheat pathogen Stagonospora nodorum.</title>
        <authorList>
            <person name="Hane J.K."/>
            <person name="Lowe R.G."/>
            <person name="Solomon P.S."/>
            <person name="Tan K.C."/>
            <person name="Schoch C.L."/>
            <person name="Spatafora J.W."/>
            <person name="Crous P.W."/>
            <person name="Kodira C."/>
            <person name="Birren B.W."/>
            <person name="Galagan J.E."/>
            <person name="Torriani S.F."/>
            <person name="McDonald B.A."/>
            <person name="Oliver R.P."/>
        </authorList>
    </citation>
    <scope>NUCLEOTIDE SEQUENCE [LARGE SCALE GENOMIC DNA]</scope>
    <source>
        <strain evidence="3">SN15 / ATCC MYA-4574 / FGSC 10173</strain>
    </source>
</reference>
<dbReference type="AlphaFoldDB" id="Q0TWV9"/>
<organism evidence="2 3">
    <name type="scientific">Phaeosphaeria nodorum (strain SN15 / ATCC MYA-4574 / FGSC 10173)</name>
    <name type="common">Glume blotch fungus</name>
    <name type="synonym">Parastagonospora nodorum</name>
    <dbReference type="NCBI Taxonomy" id="321614"/>
    <lineage>
        <taxon>Eukaryota</taxon>
        <taxon>Fungi</taxon>
        <taxon>Dikarya</taxon>
        <taxon>Ascomycota</taxon>
        <taxon>Pezizomycotina</taxon>
        <taxon>Dothideomycetes</taxon>
        <taxon>Pleosporomycetidae</taxon>
        <taxon>Pleosporales</taxon>
        <taxon>Pleosporineae</taxon>
        <taxon>Phaeosphaeriaceae</taxon>
        <taxon>Parastagonospora</taxon>
    </lineage>
</organism>
<proteinExistence type="predicted"/>
<feature type="chain" id="PRO_5004177485" evidence="1">
    <location>
        <begin position="23"/>
        <end position="40"/>
    </location>
</feature>
<keyword evidence="1" id="KW-0732">Signal</keyword>
<protein>
    <submittedName>
        <fullName evidence="2">Uncharacterized protein</fullName>
    </submittedName>
</protein>
<evidence type="ECO:0000313" key="2">
    <source>
        <dbReference type="EMBL" id="EAT76609.1"/>
    </source>
</evidence>
<dbReference type="EMBL" id="CH445366">
    <property type="protein sequence ID" value="EAT76609.1"/>
    <property type="molecule type" value="Genomic_DNA"/>
</dbReference>
<gene>
    <name evidence="2" type="ORF">SNOG_16030</name>
</gene>
<name>Q0TWV9_PHANO</name>
<dbReference type="Proteomes" id="UP000001055">
    <property type="component" value="Unassembled WGS sequence"/>
</dbReference>
<dbReference type="RefSeq" id="XP_001806160.1">
    <property type="nucleotide sequence ID" value="XM_001806108.1"/>
</dbReference>
<sequence length="40" mass="4409">MSSSVTIRLSIVLVLIASPVMDDPTIFRLTNWIKSTSKTS</sequence>
<dbReference type="GeneID" id="5983090"/>
<evidence type="ECO:0000256" key="1">
    <source>
        <dbReference type="SAM" id="SignalP"/>
    </source>
</evidence>
<dbReference type="InParanoid" id="Q0TWV9"/>
<feature type="signal peptide" evidence="1">
    <location>
        <begin position="1"/>
        <end position="22"/>
    </location>
</feature>
<accession>Q0TWV9</accession>
<dbReference type="KEGG" id="pno:SNOG_16030"/>
<evidence type="ECO:0000313" key="3">
    <source>
        <dbReference type="Proteomes" id="UP000001055"/>
    </source>
</evidence>